<protein>
    <submittedName>
        <fullName evidence="8">Cytochrome d ubiquinol oxidase subunit II</fullName>
    </submittedName>
</protein>
<dbReference type="InterPro" id="IPR003317">
    <property type="entry name" value="Cyt-d_oxidase_su2"/>
</dbReference>
<evidence type="ECO:0000256" key="3">
    <source>
        <dbReference type="ARBA" id="ARBA00022475"/>
    </source>
</evidence>
<keyword evidence="6 7" id="KW-0472">Membrane</keyword>
<evidence type="ECO:0000256" key="5">
    <source>
        <dbReference type="ARBA" id="ARBA00022989"/>
    </source>
</evidence>
<accession>A0ABP8AWF1</accession>
<dbReference type="RefSeq" id="WP_344918774.1">
    <property type="nucleotide sequence ID" value="NZ_BAABAQ010000005.1"/>
</dbReference>
<feature type="transmembrane region" description="Helical" evidence="7">
    <location>
        <begin position="198"/>
        <end position="217"/>
    </location>
</feature>
<evidence type="ECO:0000313" key="8">
    <source>
        <dbReference type="EMBL" id="GAA4192173.1"/>
    </source>
</evidence>
<comment type="subcellular location">
    <subcellularLocation>
        <location evidence="1">Cell membrane</location>
        <topology evidence="1">Multi-pass membrane protein</topology>
    </subcellularLocation>
</comment>
<feature type="transmembrane region" description="Helical" evidence="7">
    <location>
        <begin position="156"/>
        <end position="177"/>
    </location>
</feature>
<feature type="transmembrane region" description="Helical" evidence="7">
    <location>
        <begin position="45"/>
        <end position="71"/>
    </location>
</feature>
<evidence type="ECO:0000313" key="9">
    <source>
        <dbReference type="Proteomes" id="UP001501251"/>
    </source>
</evidence>
<organism evidence="8 9">
    <name type="scientific">Streptosporangium oxazolinicum</name>
    <dbReference type="NCBI Taxonomy" id="909287"/>
    <lineage>
        <taxon>Bacteria</taxon>
        <taxon>Bacillati</taxon>
        <taxon>Actinomycetota</taxon>
        <taxon>Actinomycetes</taxon>
        <taxon>Streptosporangiales</taxon>
        <taxon>Streptosporangiaceae</taxon>
        <taxon>Streptosporangium</taxon>
    </lineage>
</organism>
<feature type="transmembrane region" description="Helical" evidence="7">
    <location>
        <begin position="6"/>
        <end position="33"/>
    </location>
</feature>
<keyword evidence="5 7" id="KW-1133">Transmembrane helix</keyword>
<keyword evidence="4 7" id="KW-0812">Transmembrane</keyword>
<gene>
    <name evidence="8" type="ORF">GCM10022252_33140</name>
</gene>
<keyword evidence="9" id="KW-1185">Reference proteome</keyword>
<sequence length="320" mass="33566">MDVVWLLILGSLLVGYFVLEGIVLGAGLLLGRYGTRDDTQDDTDVSVAAFAPFALANEVWLVAVAGVLMGAFPLMEGEVISGLYPFVVTGLVGWVVRDAGLWFRLRRTGRAWRRLWARAIVTGSGLLAVAWGFVIGNLLLGLPESPPSAGRLFTPYAALWAVTLPALFAAHGAAFMARRLPGRLRPGVRRLGDRVTGIALALTAVATGGGLAVALVTRGLGDALATLPLFGAVVALWRVRSRPFGEDGRSLALSAVAVGAPAVVAGLVAAPGLMAHPASGPALAVLTAYGLGALVLVLVVQVWAWRLFDRRVERDAPSFF</sequence>
<feature type="transmembrane region" description="Helical" evidence="7">
    <location>
        <begin position="115"/>
        <end position="136"/>
    </location>
</feature>
<evidence type="ECO:0000256" key="7">
    <source>
        <dbReference type="SAM" id="Phobius"/>
    </source>
</evidence>
<feature type="transmembrane region" description="Helical" evidence="7">
    <location>
        <begin position="282"/>
        <end position="305"/>
    </location>
</feature>
<reference evidence="9" key="1">
    <citation type="journal article" date="2019" name="Int. J. Syst. Evol. Microbiol.">
        <title>The Global Catalogue of Microorganisms (GCM) 10K type strain sequencing project: providing services to taxonomists for standard genome sequencing and annotation.</title>
        <authorList>
            <consortium name="The Broad Institute Genomics Platform"/>
            <consortium name="The Broad Institute Genome Sequencing Center for Infectious Disease"/>
            <person name="Wu L."/>
            <person name="Ma J."/>
        </authorList>
    </citation>
    <scope>NUCLEOTIDE SEQUENCE [LARGE SCALE GENOMIC DNA]</scope>
    <source>
        <strain evidence="9">JCM 17388</strain>
    </source>
</reference>
<evidence type="ECO:0000256" key="2">
    <source>
        <dbReference type="ARBA" id="ARBA00007543"/>
    </source>
</evidence>
<evidence type="ECO:0000256" key="4">
    <source>
        <dbReference type="ARBA" id="ARBA00022692"/>
    </source>
</evidence>
<dbReference type="EMBL" id="BAABAQ010000005">
    <property type="protein sequence ID" value="GAA4192173.1"/>
    <property type="molecule type" value="Genomic_DNA"/>
</dbReference>
<feature type="transmembrane region" description="Helical" evidence="7">
    <location>
        <begin position="251"/>
        <end position="270"/>
    </location>
</feature>
<feature type="transmembrane region" description="Helical" evidence="7">
    <location>
        <begin position="83"/>
        <end position="103"/>
    </location>
</feature>
<feature type="transmembrane region" description="Helical" evidence="7">
    <location>
        <begin position="223"/>
        <end position="239"/>
    </location>
</feature>
<comment type="similarity">
    <text evidence="2">Belongs to the cytochrome ubiquinol oxidase subunit 2 family.</text>
</comment>
<comment type="caution">
    <text evidence="8">The sequence shown here is derived from an EMBL/GenBank/DDBJ whole genome shotgun (WGS) entry which is preliminary data.</text>
</comment>
<dbReference type="PANTHER" id="PTHR43141:SF4">
    <property type="entry name" value="CYTOCHROME BD2 SUBUNIT II"/>
    <property type="match status" value="1"/>
</dbReference>
<proteinExistence type="inferred from homology"/>
<keyword evidence="3" id="KW-1003">Cell membrane</keyword>
<name>A0ABP8AWF1_9ACTN</name>
<dbReference type="Proteomes" id="UP001501251">
    <property type="component" value="Unassembled WGS sequence"/>
</dbReference>
<evidence type="ECO:0000256" key="1">
    <source>
        <dbReference type="ARBA" id="ARBA00004651"/>
    </source>
</evidence>
<evidence type="ECO:0000256" key="6">
    <source>
        <dbReference type="ARBA" id="ARBA00023136"/>
    </source>
</evidence>
<dbReference type="PANTHER" id="PTHR43141">
    <property type="entry name" value="CYTOCHROME BD2 SUBUNIT II"/>
    <property type="match status" value="1"/>
</dbReference>
<dbReference type="Pfam" id="PF02322">
    <property type="entry name" value="Cyt_bd_oxida_II"/>
    <property type="match status" value="1"/>
</dbReference>